<keyword evidence="2" id="KW-1185">Reference proteome</keyword>
<gene>
    <name evidence="1" type="ORF">CCMP2556_LOCUS50890</name>
</gene>
<proteinExistence type="predicted"/>
<sequence length="138" mass="16063">YSTFVRVYNSRWSDVLKFRQENLFGRCEICYLQSRQIAGSESLEVKLAAVKTLRQHLHDQFVDRSIQWSLNELSRDYSSQTLVILTDGIDQAKFRLPKHPGLRAASSMLLDRVASFFPFSVCFSHKRQRLSPQNTPHD</sequence>
<dbReference type="Proteomes" id="UP001642484">
    <property type="component" value="Unassembled WGS sequence"/>
</dbReference>
<organism evidence="1 2">
    <name type="scientific">Durusdinium trenchii</name>
    <dbReference type="NCBI Taxonomy" id="1381693"/>
    <lineage>
        <taxon>Eukaryota</taxon>
        <taxon>Sar</taxon>
        <taxon>Alveolata</taxon>
        <taxon>Dinophyceae</taxon>
        <taxon>Suessiales</taxon>
        <taxon>Symbiodiniaceae</taxon>
        <taxon>Durusdinium</taxon>
    </lineage>
</organism>
<dbReference type="EMBL" id="CAXAMN010027199">
    <property type="protein sequence ID" value="CAK9109300.1"/>
    <property type="molecule type" value="Genomic_DNA"/>
</dbReference>
<protein>
    <submittedName>
        <fullName evidence="1">Uncharacterized protein</fullName>
    </submittedName>
</protein>
<feature type="non-terminal residue" evidence="1">
    <location>
        <position position="1"/>
    </location>
</feature>
<reference evidence="1 2" key="1">
    <citation type="submission" date="2024-02" db="EMBL/GenBank/DDBJ databases">
        <authorList>
            <person name="Chen Y."/>
            <person name="Shah S."/>
            <person name="Dougan E. K."/>
            <person name="Thang M."/>
            <person name="Chan C."/>
        </authorList>
    </citation>
    <scope>NUCLEOTIDE SEQUENCE [LARGE SCALE GENOMIC DNA]</scope>
</reference>
<name>A0ABP0SAA5_9DINO</name>
<comment type="caution">
    <text evidence="1">The sequence shown here is derived from an EMBL/GenBank/DDBJ whole genome shotgun (WGS) entry which is preliminary data.</text>
</comment>
<evidence type="ECO:0000313" key="2">
    <source>
        <dbReference type="Proteomes" id="UP001642484"/>
    </source>
</evidence>
<accession>A0ABP0SAA5</accession>
<evidence type="ECO:0000313" key="1">
    <source>
        <dbReference type="EMBL" id="CAK9109300.1"/>
    </source>
</evidence>